<evidence type="ECO:0000313" key="1">
    <source>
        <dbReference type="EMBL" id="KAJ8622112.1"/>
    </source>
</evidence>
<sequence>MPYHYWRSDILLSIAASIGKTLHIDEITAKQRTFSFARVQSAVLREKSTVKNGVYIFPSQIHWTAYKTVSVSDVWNIVKKGYKGSDDPTDAADKKLFENDSKVRNALMCGLSDSELVKVMSCKTSKEIWDKLQSVHEGDKKIKDRQNCKLTGPSLRV</sequence>
<organism evidence="1 2">
    <name type="scientific">Persea americana</name>
    <name type="common">Avocado</name>
    <dbReference type="NCBI Taxonomy" id="3435"/>
    <lineage>
        <taxon>Eukaryota</taxon>
        <taxon>Viridiplantae</taxon>
        <taxon>Streptophyta</taxon>
        <taxon>Embryophyta</taxon>
        <taxon>Tracheophyta</taxon>
        <taxon>Spermatophyta</taxon>
        <taxon>Magnoliopsida</taxon>
        <taxon>Magnoliidae</taxon>
        <taxon>Laurales</taxon>
        <taxon>Lauraceae</taxon>
        <taxon>Persea</taxon>
    </lineage>
</organism>
<accession>A0ACC2KMV2</accession>
<dbReference type="EMBL" id="CM056818">
    <property type="protein sequence ID" value="KAJ8622112.1"/>
    <property type="molecule type" value="Genomic_DNA"/>
</dbReference>
<dbReference type="Proteomes" id="UP001234297">
    <property type="component" value="Chromosome 10"/>
</dbReference>
<name>A0ACC2KMV2_PERAE</name>
<proteinExistence type="predicted"/>
<keyword evidence="2" id="KW-1185">Reference proteome</keyword>
<reference evidence="1 2" key="1">
    <citation type="journal article" date="2022" name="Hortic Res">
        <title>A haplotype resolved chromosomal level avocado genome allows analysis of novel avocado genes.</title>
        <authorList>
            <person name="Nath O."/>
            <person name="Fletcher S.J."/>
            <person name="Hayward A."/>
            <person name="Shaw L.M."/>
            <person name="Masouleh A.K."/>
            <person name="Furtado A."/>
            <person name="Henry R.J."/>
            <person name="Mitter N."/>
        </authorList>
    </citation>
    <scope>NUCLEOTIDE SEQUENCE [LARGE SCALE GENOMIC DNA]</scope>
    <source>
        <strain evidence="2">cv. Hass</strain>
    </source>
</reference>
<evidence type="ECO:0000313" key="2">
    <source>
        <dbReference type="Proteomes" id="UP001234297"/>
    </source>
</evidence>
<comment type="caution">
    <text evidence="1">The sequence shown here is derived from an EMBL/GenBank/DDBJ whole genome shotgun (WGS) entry which is preliminary data.</text>
</comment>
<gene>
    <name evidence="1" type="ORF">MRB53_030641</name>
</gene>
<protein>
    <submittedName>
        <fullName evidence="1">Uncharacterized protein</fullName>
    </submittedName>
</protein>